<feature type="transmembrane region" description="Helical" evidence="1">
    <location>
        <begin position="30"/>
        <end position="50"/>
    </location>
</feature>
<keyword evidence="1" id="KW-0472">Membrane</keyword>
<dbReference type="Proteomes" id="UP001420932">
    <property type="component" value="Unassembled WGS sequence"/>
</dbReference>
<organism evidence="2 3">
    <name type="scientific">Stephania yunnanensis</name>
    <dbReference type="NCBI Taxonomy" id="152371"/>
    <lineage>
        <taxon>Eukaryota</taxon>
        <taxon>Viridiplantae</taxon>
        <taxon>Streptophyta</taxon>
        <taxon>Embryophyta</taxon>
        <taxon>Tracheophyta</taxon>
        <taxon>Spermatophyta</taxon>
        <taxon>Magnoliopsida</taxon>
        <taxon>Ranunculales</taxon>
        <taxon>Menispermaceae</taxon>
        <taxon>Menispermoideae</taxon>
        <taxon>Cissampelideae</taxon>
        <taxon>Stephania</taxon>
    </lineage>
</organism>
<name>A0AAP0E395_9MAGN</name>
<comment type="caution">
    <text evidence="2">The sequence shown here is derived from an EMBL/GenBank/DDBJ whole genome shotgun (WGS) entry which is preliminary data.</text>
</comment>
<dbReference type="AlphaFoldDB" id="A0AAP0E395"/>
<sequence length="61" mass="7489">MSKLLARPTDRIFLNDLFFYNLDMEEICLFFFQFLYALLSSRFFFAQWLARHSPTQQVRLM</sequence>
<reference evidence="2 3" key="1">
    <citation type="submission" date="2024-01" db="EMBL/GenBank/DDBJ databases">
        <title>Genome assemblies of Stephania.</title>
        <authorList>
            <person name="Yang L."/>
        </authorList>
    </citation>
    <scope>NUCLEOTIDE SEQUENCE [LARGE SCALE GENOMIC DNA]</scope>
    <source>
        <strain evidence="2">YNDBR</strain>
        <tissue evidence="2">Leaf</tissue>
    </source>
</reference>
<accession>A0AAP0E395</accession>
<gene>
    <name evidence="2" type="ORF">Syun_030715</name>
</gene>
<keyword evidence="3" id="KW-1185">Reference proteome</keyword>
<evidence type="ECO:0000313" key="3">
    <source>
        <dbReference type="Proteomes" id="UP001420932"/>
    </source>
</evidence>
<dbReference type="EMBL" id="JBBNAF010000043">
    <property type="protein sequence ID" value="KAK9081878.1"/>
    <property type="molecule type" value="Genomic_DNA"/>
</dbReference>
<keyword evidence="1" id="KW-1133">Transmembrane helix</keyword>
<proteinExistence type="predicted"/>
<evidence type="ECO:0000313" key="2">
    <source>
        <dbReference type="EMBL" id="KAK9081878.1"/>
    </source>
</evidence>
<evidence type="ECO:0000256" key="1">
    <source>
        <dbReference type="SAM" id="Phobius"/>
    </source>
</evidence>
<keyword evidence="1" id="KW-0812">Transmembrane</keyword>
<protein>
    <submittedName>
        <fullName evidence="2">Uncharacterized protein</fullName>
    </submittedName>
</protein>